<feature type="domain" description="Carrier" evidence="6">
    <location>
        <begin position="1442"/>
        <end position="1517"/>
    </location>
</feature>
<dbReference type="CDD" id="cd00833">
    <property type="entry name" value="PKS"/>
    <property type="match status" value="1"/>
</dbReference>
<dbReference type="GO" id="GO:0031177">
    <property type="term" value="F:phosphopantetheine binding"/>
    <property type="evidence" value="ECO:0007669"/>
    <property type="project" value="InterPro"/>
</dbReference>
<evidence type="ECO:0000259" key="7">
    <source>
        <dbReference type="PROSITE" id="PS52004"/>
    </source>
</evidence>
<dbReference type="EMBL" id="BMNB01000012">
    <property type="protein sequence ID" value="GGM42528.1"/>
    <property type="molecule type" value="Genomic_DNA"/>
</dbReference>
<dbReference type="SUPFAM" id="SSF51735">
    <property type="entry name" value="NAD(P)-binding Rossmann-fold domains"/>
    <property type="match status" value="2"/>
</dbReference>
<keyword evidence="3" id="KW-0808">Transferase</keyword>
<dbReference type="SMART" id="SM00827">
    <property type="entry name" value="PKS_AT"/>
    <property type="match status" value="1"/>
</dbReference>
<reference evidence="8" key="2">
    <citation type="submission" date="2020-09" db="EMBL/GenBank/DDBJ databases">
        <authorList>
            <person name="Sun Q."/>
            <person name="Zhou Y."/>
        </authorList>
    </citation>
    <scope>NUCLEOTIDE SEQUENCE</scope>
    <source>
        <strain evidence="8">CGMCC 4.7312</strain>
    </source>
</reference>
<dbReference type="RefSeq" id="WP_189044445.1">
    <property type="nucleotide sequence ID" value="NZ_BMNB01000012.1"/>
</dbReference>
<evidence type="ECO:0000259" key="6">
    <source>
        <dbReference type="PROSITE" id="PS50075"/>
    </source>
</evidence>
<dbReference type="InterPro" id="IPR057326">
    <property type="entry name" value="KR_dom"/>
</dbReference>
<proteinExistence type="predicted"/>
<dbReference type="InterPro" id="IPR032821">
    <property type="entry name" value="PKS_assoc"/>
</dbReference>
<reference evidence="8" key="1">
    <citation type="journal article" date="2014" name="Int. J. Syst. Evol. Microbiol.">
        <title>Complete genome sequence of Corynebacterium casei LMG S-19264T (=DSM 44701T), isolated from a smear-ripened cheese.</title>
        <authorList>
            <consortium name="US DOE Joint Genome Institute (JGI-PGF)"/>
            <person name="Walter F."/>
            <person name="Albersmeier A."/>
            <person name="Kalinowski J."/>
            <person name="Ruckert C."/>
        </authorList>
    </citation>
    <scope>NUCLEOTIDE SEQUENCE</scope>
    <source>
        <strain evidence="8">CGMCC 4.7312</strain>
    </source>
</reference>
<dbReference type="Gene3D" id="3.40.50.720">
    <property type="entry name" value="NAD(P)-binding Rossmann-like Domain"/>
    <property type="match status" value="1"/>
</dbReference>
<dbReference type="InterPro" id="IPR050091">
    <property type="entry name" value="PKS_NRPS_Biosynth_Enz"/>
</dbReference>
<dbReference type="InterPro" id="IPR018201">
    <property type="entry name" value="Ketoacyl_synth_AS"/>
</dbReference>
<dbReference type="SUPFAM" id="SSF101173">
    <property type="entry name" value="Docking domain B of the erythromycin polyketide synthase (DEBS)"/>
    <property type="match status" value="1"/>
</dbReference>
<dbReference type="SMART" id="SM00825">
    <property type="entry name" value="PKS_KS"/>
    <property type="match status" value="1"/>
</dbReference>
<dbReference type="InterPro" id="IPR016039">
    <property type="entry name" value="Thiolase-like"/>
</dbReference>
<dbReference type="Pfam" id="PF00698">
    <property type="entry name" value="Acyl_transf_1"/>
    <property type="match status" value="1"/>
</dbReference>
<dbReference type="PROSITE" id="PS00606">
    <property type="entry name" value="KS3_1"/>
    <property type="match status" value="1"/>
</dbReference>
<dbReference type="SUPFAM" id="SSF52151">
    <property type="entry name" value="FabD/lysophospholipase-like"/>
    <property type="match status" value="1"/>
</dbReference>
<dbReference type="Gene3D" id="3.40.47.10">
    <property type="match status" value="1"/>
</dbReference>
<dbReference type="Pfam" id="PF02801">
    <property type="entry name" value="Ketoacyl-synt_C"/>
    <property type="match status" value="1"/>
</dbReference>
<dbReference type="InterPro" id="IPR009081">
    <property type="entry name" value="PP-bd_ACP"/>
</dbReference>
<feature type="region of interest" description="Disordered" evidence="5">
    <location>
        <begin position="1414"/>
        <end position="1433"/>
    </location>
</feature>
<dbReference type="Gene3D" id="3.40.366.10">
    <property type="entry name" value="Malonyl-Coenzyme A Acyl Carrier Protein, domain 2"/>
    <property type="match status" value="1"/>
</dbReference>
<name>A0A917WYZ2_9ACTN</name>
<dbReference type="PROSITE" id="PS50075">
    <property type="entry name" value="CARRIER"/>
    <property type="match status" value="1"/>
</dbReference>
<dbReference type="CDD" id="cd08953">
    <property type="entry name" value="KR_2_SDR_x"/>
    <property type="match status" value="1"/>
</dbReference>
<dbReference type="Gene3D" id="3.30.70.3290">
    <property type="match status" value="1"/>
</dbReference>
<dbReference type="InterPro" id="IPR014043">
    <property type="entry name" value="Acyl_transferase_dom"/>
</dbReference>
<evidence type="ECO:0000313" key="8">
    <source>
        <dbReference type="EMBL" id="GGM42528.1"/>
    </source>
</evidence>
<dbReference type="SUPFAM" id="SSF47336">
    <property type="entry name" value="ACP-like"/>
    <property type="match status" value="1"/>
</dbReference>
<comment type="caution">
    <text evidence="8">The sequence shown here is derived from an EMBL/GenBank/DDBJ whole genome shotgun (WGS) entry which is preliminary data.</text>
</comment>
<dbReference type="Pfam" id="PF00550">
    <property type="entry name" value="PP-binding"/>
    <property type="match status" value="1"/>
</dbReference>
<keyword evidence="4" id="KW-0012">Acyltransferase</keyword>
<dbReference type="Pfam" id="PF08659">
    <property type="entry name" value="KR"/>
    <property type="match status" value="1"/>
</dbReference>
<dbReference type="InterPro" id="IPR036736">
    <property type="entry name" value="ACP-like_sf"/>
</dbReference>
<dbReference type="PROSITE" id="PS52004">
    <property type="entry name" value="KS3_2"/>
    <property type="match status" value="1"/>
</dbReference>
<dbReference type="GO" id="GO:0004312">
    <property type="term" value="F:fatty acid synthase activity"/>
    <property type="evidence" value="ECO:0007669"/>
    <property type="project" value="TreeGrafter"/>
</dbReference>
<protein>
    <submittedName>
        <fullName evidence="8">Polyketide synthase</fullName>
    </submittedName>
</protein>
<evidence type="ECO:0000313" key="9">
    <source>
        <dbReference type="Proteomes" id="UP000608890"/>
    </source>
</evidence>
<keyword evidence="9" id="KW-1185">Reference proteome</keyword>
<dbReference type="GO" id="GO:0004315">
    <property type="term" value="F:3-oxoacyl-[acyl-carrier-protein] synthase activity"/>
    <property type="evidence" value="ECO:0007669"/>
    <property type="project" value="InterPro"/>
</dbReference>
<evidence type="ECO:0000256" key="2">
    <source>
        <dbReference type="ARBA" id="ARBA00022553"/>
    </source>
</evidence>
<dbReference type="SMART" id="SM00823">
    <property type="entry name" value="PKS_PP"/>
    <property type="match status" value="1"/>
</dbReference>
<dbReference type="InterPro" id="IPR036291">
    <property type="entry name" value="NAD(P)-bd_dom_sf"/>
</dbReference>
<evidence type="ECO:0000256" key="1">
    <source>
        <dbReference type="ARBA" id="ARBA00022450"/>
    </source>
</evidence>
<dbReference type="InterPro" id="IPR036299">
    <property type="entry name" value="Polyketide_synth_docking_sf"/>
</dbReference>
<organism evidence="8 9">
    <name type="scientific">Micromonospora sonchi</name>
    <dbReference type="NCBI Taxonomy" id="1763543"/>
    <lineage>
        <taxon>Bacteria</taxon>
        <taxon>Bacillati</taxon>
        <taxon>Actinomycetota</taxon>
        <taxon>Actinomycetes</taxon>
        <taxon>Micromonosporales</taxon>
        <taxon>Micromonosporaceae</taxon>
        <taxon>Micromonospora</taxon>
    </lineage>
</organism>
<keyword evidence="2" id="KW-0597">Phosphoprotein</keyword>
<dbReference type="InterPro" id="IPR020841">
    <property type="entry name" value="PKS_Beta-ketoAc_synthase_dom"/>
</dbReference>
<gene>
    <name evidence="8" type="ORF">GCM10011608_28950</name>
</gene>
<dbReference type="InterPro" id="IPR013968">
    <property type="entry name" value="PKS_KR"/>
</dbReference>
<dbReference type="SUPFAM" id="SSF55048">
    <property type="entry name" value="Probable ACP-binding domain of malonyl-CoA ACP transacylase"/>
    <property type="match status" value="1"/>
</dbReference>
<accession>A0A917WYZ2</accession>
<dbReference type="InterPro" id="IPR014031">
    <property type="entry name" value="Ketoacyl_synth_C"/>
</dbReference>
<evidence type="ECO:0000256" key="5">
    <source>
        <dbReference type="SAM" id="MobiDB-lite"/>
    </source>
</evidence>
<dbReference type="Pfam" id="PF16197">
    <property type="entry name" value="KAsynt_C_assoc"/>
    <property type="match status" value="1"/>
</dbReference>
<feature type="compositionally biased region" description="Basic and acidic residues" evidence="5">
    <location>
        <begin position="1564"/>
        <end position="1577"/>
    </location>
</feature>
<dbReference type="Gene3D" id="1.10.1200.10">
    <property type="entry name" value="ACP-like"/>
    <property type="match status" value="1"/>
</dbReference>
<dbReference type="SUPFAM" id="SSF53901">
    <property type="entry name" value="Thiolase-like"/>
    <property type="match status" value="1"/>
</dbReference>
<evidence type="ECO:0000256" key="4">
    <source>
        <dbReference type="ARBA" id="ARBA00023315"/>
    </source>
</evidence>
<dbReference type="PANTHER" id="PTHR43775:SF51">
    <property type="entry name" value="INACTIVE PHENOLPHTHIOCEROL SYNTHESIS POLYKETIDE SYNTHASE TYPE I PKS1-RELATED"/>
    <property type="match status" value="1"/>
</dbReference>
<dbReference type="Proteomes" id="UP000608890">
    <property type="component" value="Unassembled WGS sequence"/>
</dbReference>
<feature type="compositionally biased region" description="Basic and acidic residues" evidence="5">
    <location>
        <begin position="1527"/>
        <end position="1550"/>
    </location>
</feature>
<dbReference type="InterPro" id="IPR001227">
    <property type="entry name" value="Ac_transferase_dom_sf"/>
</dbReference>
<evidence type="ECO:0000256" key="3">
    <source>
        <dbReference type="ARBA" id="ARBA00022679"/>
    </source>
</evidence>
<dbReference type="Pfam" id="PF00109">
    <property type="entry name" value="ketoacyl-synt"/>
    <property type="match status" value="1"/>
</dbReference>
<dbReference type="InterPro" id="IPR020806">
    <property type="entry name" value="PKS_PP-bd"/>
</dbReference>
<dbReference type="InterPro" id="IPR014030">
    <property type="entry name" value="Ketoacyl_synth_N"/>
</dbReference>
<dbReference type="GO" id="GO:0006633">
    <property type="term" value="P:fatty acid biosynthetic process"/>
    <property type="evidence" value="ECO:0007669"/>
    <property type="project" value="InterPro"/>
</dbReference>
<feature type="domain" description="Ketosynthase family 3 (KS3)" evidence="7">
    <location>
        <begin position="33"/>
        <end position="453"/>
    </location>
</feature>
<sequence length="1577" mass="165145">MATEQELRDYVKRAAGELSRVRRRMAEVEERAREPIAIVGMACRYPGADSVDEYWRRLVDGHDAVADVPAERFDLAPYQRDWGVYTRRAALLAEIDGFDAEAFGISPQEALRTDPQQRLLMELVWQAMEDAGTPAADLAGSRTGVLMGFFDTFQYGRIQAEAEGIRAFTDPYLVQGSSPSVVAGRIAYHFDLRGPTLTVDTACSSSLVAVHLAMQSLRRDECELAIAGGGFLAMQPDAAFVYGCAASMLSPSGACRTFDAGADGYVLGEGGGMVVLERLSTALRNGRRIHGVLRGSAVNQDGRSNGLTAPNRASQAAVIHAALADAGTPADDVSYVEAHGSATRLGDAIELSALHDVFGRRDPDRPLFVGAVKTNIGHTVSGAGVAGLIKAALVLRHGVIPPNLNQTSPSDSVPADGTIRPATERYRLGDRPRVAGVSSFGWSGTNAHVVLEAAPKQPEPPAAGAGAGAGAAHLLPVSAAGEPALAARLRGLADRVATASELPLTDLAYTLQRGRTAHEFRRAVVAADPTGAAEQFANAVALPAVRRSKSRPRLAFLLPGVGDQYAGLAGDLYSAEPAFAAEVDRCVALLREQSGVDLRPVLFPAAGATAPADGSLAALLGRAAAPDPAEDELNRAELSHPFLFTVEYSLATLLAHWGVTPDVLIGYSLGEYVAACLAGVFTLDDALRLVVERARLIAAAETGHMLAVSADADQVRAALAASGSGADLAALNGPQMTVVSGRPAEVEKVRAHLVAAGVAARLLRSSHPFHSRLLAPVRDRLAAAVAAVPRAEPTVTIVSNSTGRPLTATQATDPRYWADHLCRPVRFADGIGQAATLGVDAYVEVGPGQTLGGLVRQGGTGSAAVFGTLPGPWPAERRDEAHPTVLQTAGRLWELGVDLDWTALGRPGRLVELPSYPFQRTRYWPAASTTTSVPAEPVAAGDHCYVPVWRRDSATRTTANELAGPLVVIADGSGLGERLVEAVGSPALLVRDPDDYRQAFVAAAEAGPGTIHVAHLGVLAAGPDDPDAAIRHGFDSLLLAVQALAGLCGSRGVRLLTVSAGATEVIGGDAVAPARAIVHGFGRLVPAEYPGLVWRGVDLPADGEPVTSAGELVEELARGPWPDAEHDYAVRRRGQRLLRGWGPLLVDGTATEVPWRPDGTYLITGGTRGLGMALARHLVHAGVRRLALVGRTPLDRDRQAPDDRTARSLRDVAELEQQGAEVLLLTADTGVPDELRAALRRCRDHFGALTGVVHAAGLPAGGLAAGRTPADARPVLAPKVLAMGPLTELVGPATAPESRPEIVVLYSSAVTALGGIGETEYAAANAVLDSYAAALAGAGTRVLSVAWGPWRHDDWGTGGGPIAERVADYRRRHGFTDETGCALLDGLVGAAEGQVLALRQPLAAARREWAGLTDLNPAADGPAQGRDGPRYPRPQLRTAYLAPGSELESMIADTWGRFLAIDRVGVQDPFFELGGNSLIGMSLTAALERELGRTVPPALLFEHPTVAAMAAALAEAAGPGAGSAAAHRPDPAERRPDTTARNDARNERRRAALAGSGHRAAKRSQREGSREAGGDRR</sequence>
<feature type="region of interest" description="Disordered" evidence="5">
    <location>
        <begin position="1519"/>
        <end position="1577"/>
    </location>
</feature>
<dbReference type="PANTHER" id="PTHR43775">
    <property type="entry name" value="FATTY ACID SYNTHASE"/>
    <property type="match status" value="1"/>
</dbReference>
<dbReference type="InterPro" id="IPR016035">
    <property type="entry name" value="Acyl_Trfase/lysoPLipase"/>
</dbReference>
<dbReference type="InterPro" id="IPR016036">
    <property type="entry name" value="Malonyl_transacylase_ACP-bd"/>
</dbReference>
<dbReference type="SMART" id="SM00822">
    <property type="entry name" value="PKS_KR"/>
    <property type="match status" value="1"/>
</dbReference>
<keyword evidence="1" id="KW-0596">Phosphopantetheine</keyword>